<name>A0ACB7YTW1_9ERIC</name>
<protein>
    <submittedName>
        <fullName evidence="1">Uncharacterized protein</fullName>
    </submittedName>
</protein>
<keyword evidence="2" id="KW-1185">Reference proteome</keyword>
<accession>A0ACB7YTW1</accession>
<dbReference type="EMBL" id="CM037153">
    <property type="protein sequence ID" value="KAH7856856.1"/>
    <property type="molecule type" value="Genomic_DNA"/>
</dbReference>
<proteinExistence type="predicted"/>
<evidence type="ECO:0000313" key="1">
    <source>
        <dbReference type="EMBL" id="KAH7856856.1"/>
    </source>
</evidence>
<gene>
    <name evidence="1" type="ORF">Vadar_006305</name>
</gene>
<dbReference type="Proteomes" id="UP000828048">
    <property type="component" value="Chromosome 3"/>
</dbReference>
<sequence length="256" mass="29344">MEVAIKTLVEKGFLEQTLIQLVITPDGPDGWTSNMEYKIINAFDVVENIMRTIEGGLRDMQVIQMTSQAFLMSQALKSLGLGKVERTSYELHQLLYNLRSVGVAEADATANLFEEFREDFRSAQEKLTFYFKGLLGLKFIELESVSRQHVALEVTSTLQDVTTLVAAMEEKLKRAKPDFRDLYLDTLKLVLASSRMGADMLMKSCNDFIKYFLQENFVGCRETFPRMKEEGKVIGLYLYRYFMELGMPFETTLIVL</sequence>
<reference evidence="1 2" key="1">
    <citation type="journal article" date="2021" name="Hortic Res">
        <title>High-quality reference genome and annotation aids understanding of berry development for evergreen blueberry (Vaccinium darrowii).</title>
        <authorList>
            <person name="Yu J."/>
            <person name="Hulse-Kemp A.M."/>
            <person name="Babiker E."/>
            <person name="Staton M."/>
        </authorList>
    </citation>
    <scope>NUCLEOTIDE SEQUENCE [LARGE SCALE GENOMIC DNA]</scope>
    <source>
        <strain evidence="2">cv. NJ 8807/NJ 8810</strain>
        <tissue evidence="1">Young leaf</tissue>
    </source>
</reference>
<organism evidence="1 2">
    <name type="scientific">Vaccinium darrowii</name>
    <dbReference type="NCBI Taxonomy" id="229202"/>
    <lineage>
        <taxon>Eukaryota</taxon>
        <taxon>Viridiplantae</taxon>
        <taxon>Streptophyta</taxon>
        <taxon>Embryophyta</taxon>
        <taxon>Tracheophyta</taxon>
        <taxon>Spermatophyta</taxon>
        <taxon>Magnoliopsida</taxon>
        <taxon>eudicotyledons</taxon>
        <taxon>Gunneridae</taxon>
        <taxon>Pentapetalae</taxon>
        <taxon>asterids</taxon>
        <taxon>Ericales</taxon>
        <taxon>Ericaceae</taxon>
        <taxon>Vaccinioideae</taxon>
        <taxon>Vaccinieae</taxon>
        <taxon>Vaccinium</taxon>
    </lineage>
</organism>
<evidence type="ECO:0000313" key="2">
    <source>
        <dbReference type="Proteomes" id="UP000828048"/>
    </source>
</evidence>
<comment type="caution">
    <text evidence="1">The sequence shown here is derived from an EMBL/GenBank/DDBJ whole genome shotgun (WGS) entry which is preliminary data.</text>
</comment>